<dbReference type="FunFam" id="1.10.1200.10:FF:000005">
    <property type="entry name" value="Nonribosomal peptide synthetase 1"/>
    <property type="match status" value="4"/>
</dbReference>
<dbReference type="Pfam" id="PF00550">
    <property type="entry name" value="PP-binding"/>
    <property type="match status" value="4"/>
</dbReference>
<dbReference type="NCBIfam" id="NF003417">
    <property type="entry name" value="PRK04813.1"/>
    <property type="match status" value="4"/>
</dbReference>
<dbReference type="InterPro" id="IPR020845">
    <property type="entry name" value="AMP-binding_CS"/>
</dbReference>
<dbReference type="NCBIfam" id="NF004282">
    <property type="entry name" value="PRK05691.1"/>
    <property type="match status" value="5"/>
</dbReference>
<dbReference type="GO" id="GO:0043041">
    <property type="term" value="P:amino acid activation for nonribosomal peptide biosynthetic process"/>
    <property type="evidence" value="ECO:0007669"/>
    <property type="project" value="UniProtKB-ARBA"/>
</dbReference>
<feature type="region of interest" description="Disordered" evidence="6">
    <location>
        <begin position="2474"/>
        <end position="2493"/>
    </location>
</feature>
<dbReference type="InterPro" id="IPR023213">
    <property type="entry name" value="CAT-like_dom_sf"/>
</dbReference>
<evidence type="ECO:0000256" key="2">
    <source>
        <dbReference type="ARBA" id="ARBA00006432"/>
    </source>
</evidence>
<feature type="domain" description="Carrier" evidence="7">
    <location>
        <begin position="4588"/>
        <end position="4663"/>
    </location>
</feature>
<dbReference type="Gene3D" id="3.30.559.10">
    <property type="entry name" value="Chloramphenicol acetyltransferase-like domain"/>
    <property type="match status" value="5"/>
</dbReference>
<dbReference type="InterPro" id="IPR006162">
    <property type="entry name" value="Ppantetheine_attach_site"/>
</dbReference>
<keyword evidence="4" id="KW-0597">Phosphoprotein</keyword>
<dbReference type="GO" id="GO:0031177">
    <property type="term" value="F:phosphopantetheine binding"/>
    <property type="evidence" value="ECO:0007669"/>
    <property type="project" value="InterPro"/>
</dbReference>
<dbReference type="Pfam" id="PF00668">
    <property type="entry name" value="Condensation"/>
    <property type="match status" value="5"/>
</dbReference>
<feature type="domain" description="Carrier" evidence="7">
    <location>
        <begin position="2494"/>
        <end position="2569"/>
    </location>
</feature>
<name>A0AAU8RSJ9_PSEPU</name>
<dbReference type="CDD" id="cd19531">
    <property type="entry name" value="LCL_NRPS-like"/>
    <property type="match status" value="3"/>
</dbReference>
<dbReference type="FunFam" id="3.40.50.980:FF:000001">
    <property type="entry name" value="Non-ribosomal peptide synthetase"/>
    <property type="match status" value="4"/>
</dbReference>
<evidence type="ECO:0000256" key="5">
    <source>
        <dbReference type="ARBA" id="ARBA00022598"/>
    </source>
</evidence>
<dbReference type="SUPFAM" id="SSF56801">
    <property type="entry name" value="Acetyl-CoA synthetase-like"/>
    <property type="match status" value="4"/>
</dbReference>
<keyword evidence="3" id="KW-0596">Phosphopantetheine</keyword>
<dbReference type="FunFam" id="2.30.38.10:FF:000001">
    <property type="entry name" value="Non-ribosomal peptide synthetase PvdI"/>
    <property type="match status" value="1"/>
</dbReference>
<feature type="domain" description="Carrier" evidence="7">
    <location>
        <begin position="1003"/>
        <end position="1077"/>
    </location>
</feature>
<dbReference type="NCBIfam" id="TIGR01733">
    <property type="entry name" value="AA-adenyl-dom"/>
    <property type="match status" value="4"/>
</dbReference>
<proteinExistence type="inferred from homology"/>
<dbReference type="CDD" id="cd17649">
    <property type="entry name" value="A_NRPS_PvdJ-like"/>
    <property type="match status" value="1"/>
</dbReference>
<dbReference type="InterPro" id="IPR045851">
    <property type="entry name" value="AMP-bd_C_sf"/>
</dbReference>
<dbReference type="NCBIfam" id="TIGR01720">
    <property type="entry name" value="NRPS-para261"/>
    <property type="match status" value="1"/>
</dbReference>
<comment type="similarity">
    <text evidence="2">Belongs to the ATP-dependent AMP-binding enzyme family.</text>
</comment>
<protein>
    <recommendedName>
        <fullName evidence="7">Carrier domain-containing protein</fullName>
    </recommendedName>
</protein>
<evidence type="ECO:0000256" key="6">
    <source>
        <dbReference type="SAM" id="MobiDB-lite"/>
    </source>
</evidence>
<evidence type="ECO:0000313" key="8">
    <source>
        <dbReference type="EMBL" id="AJQ45952.1"/>
    </source>
</evidence>
<dbReference type="GO" id="GO:0044550">
    <property type="term" value="P:secondary metabolite biosynthetic process"/>
    <property type="evidence" value="ECO:0007669"/>
    <property type="project" value="UniProtKB-ARBA"/>
</dbReference>
<dbReference type="FunFam" id="3.30.559.10:FF:000012">
    <property type="entry name" value="Non-ribosomal peptide synthetase"/>
    <property type="match status" value="1"/>
</dbReference>
<dbReference type="Gene3D" id="3.30.300.30">
    <property type="match status" value="4"/>
</dbReference>
<dbReference type="InterPro" id="IPR025110">
    <property type="entry name" value="AMP-bd_C"/>
</dbReference>
<dbReference type="Pfam" id="PF13193">
    <property type="entry name" value="AMP-binding_C"/>
    <property type="match status" value="4"/>
</dbReference>
<dbReference type="FunFam" id="3.40.50.980:FF:000002">
    <property type="entry name" value="Enterobactin synthetase component F"/>
    <property type="match status" value="2"/>
</dbReference>
<dbReference type="CDD" id="cd19543">
    <property type="entry name" value="DCL_NRPS"/>
    <property type="match status" value="1"/>
</dbReference>
<sequence>MNNELAVGIIRRFIKLPLEKRRQYLQQMLAEGISPANLPIPELRSGVERLPLSFAQQRQWFLWQMEPHSAAYHIPTVLRLRGELDLAALEAAFAALIARHETLRTTFVLDGEAPVQRVHEPLPLPLEVSPRVDESALQATIAQEIARPFDLEQGPLLRVRLLQQAADEHVLVLTLHHIVTDGWSMPVMVEELVGLYQGYRQGQAPALPPLSIQYADYAIWQRRWMEAGEQARQLGYWTGKLGGEQPVLELPLDRPRPTVQDLAGARLAVELDDGLVAGLRELAQREGVTLFMLLLASFQALLQRYSAQADIRVGVPAANRTRVETERLIGFFVNTQVLKAEFDGELTVSGLLAQVKGTALEAQAHQDLPFEQLVEALSPERNLSITPLFQAMFNHQAQGRGQSGAVSGLAVEHFGWQAPTAQFDLTLETFESPQGLAAAFQYATALFDEATIARMACHWRNLLASMVADTGQRVVELPMLEPDEQKLLLDQWNHTAAQFPAEQCIQSLIETQVVRTPDGAALAFGDQSLTYAALNARANQLAHQLRALGVGPDVVVGIAAERSVEMVVGLLGILKAGGAYVPLDPEYPRDRLAYMIEDSGISLLLTQGHLREQLPVPGSVECLLLESAGQGYPQDNPVNLTEPSNLAYVIYTSGSTGRPKGAGNSHRALVNRLHWMQKAYGLDASDTVLQKTPFSFDVSVWEFFWPLLTGARLAVAQPGAHRDPQLLVQTIQQYKVSTLHFVPSMLQAFMASAEADTCTGLRRIVCSGEALPHELAQSVLARLPQAGLYNLYGPTEAAIDVTHWTCTVSDRSVPIGLPIDNLKTHILGQGLNPVPVGVNSELYLGGVGLARGYQGRPALTAERFVPDPFGQGERLYRTGDLARYRADGAIEYAGRLDHQVKIRGLRIELGEIDARTQEYPGVRESVVIDVDGPLGKQLIGYVVPVTPGDDLREGLKAHLKAGLPDYMVPAQWVLLEAMPLSPNGKLERKALPKPDVQNRVYTAPQTEVECQLAAIWADVLKIDQVGLDDNFFELGGDSIISIQLVARARNAGLALSPKQMFTHQTVRALAGVVGHVSAIAASEQGLVTAEQALTPVQRWFFEQDIIQRSHWNQAVLLRPRSALQGETVKRVAVALLDQHDALRLRFSRVGNDWKASYTDPAASDLVWQRSVENVQELAALADQAHASLDIESGPLMRVVLAALPTGEQRLLVVVHHLVMDGVSWRILLEDLQQAYEQASSGQPIRLPAKTTSLQRWAERLGEHARNGALAREIDYWGDGLANASASLPCDNPDGRRTYAEAIIRSASIGKAATQALLRKAPSAYRTQINDLLLTALSRVLCRWTGQASALIKLEGHGREDLFEDVDISRTLGWFTSMYPVILTPQATLAGSIKAVKEQLRAVPGKGIGYAMLRYMGDETVRAALAALPEPSVVFNYLGQFDQSFDTEKGLLVPASEGSGVSQAADTPLDGLLSISGRVYGDELVTSWSFSQQVFEPQTIDALIEAFNEELTLIVTHCLEGQNAALTPSDVPSVKLDQARLDALPVVARDIESVLALSPLQQGMLFRDLYQQDHADYVHQMSVQVNGLDVVRFQHAWQAALDRHDALRAVFLATDDVPLQVIRSRCELPFVVLDWRNREAPKQAIAAFLEADRHRPFDLARDVLLRLTVIRTRDDEYTIVYSNHHIILDGWSNARLLEEVLQHYHGLTVTQPGSRYADYIGWLVAQDAQACQAFWQQGQVALDEPVLLAAVGQAEPGQSGHRVREQVLDREWTQRLHAFAREQRITGNTLVQACWALLLQRYTQQDTVVFGATVAGRPAQLPGIEQQLGLFINTLPVICAPTPEQSVGQWLQSVQDLNVRLRDFEHAPLHDVQRWLGFQGTALFDTLLVFENYPISEALDRSAQGGLAFGELNAYEQTHYPLSLFVGLGDELSIRYDFDAEHLAPAFVEQVMVDMRGLIEQCITSSSMPVGALQLTSVRTEASMPVPAEWVQASASPLLPRLFEAQARSQPQAQALAYADGHMSYAELDRQADQMAHRLRLAGAGPETLVGVALERGPAMVVSLLAIMKAGAAYVPLDPEFPAERLNYMIEDSGLALLVIEPGHCEGLTVPAAVRCVSPVLGADDAEVVPPVEILPDHLAYVIYTSGSTGRPKGVEVTHGALVNFLQSMGREPGLDAPDRVLGLTSLSFDIAGLELYLPWLVGACTVLLATGQNKDPHAIAQVIGQQQVSVVQATPSTWRMLLEAGESACLQGLKLLCGGEALPQDLAATLRQVGGSLWNLYGPTETTIWSAVQAVTDDAPVQLGGPVANTSLHVLDGTAQQVACGCAGELFIGGLGLARGYHQRPGLTAERFIPDPYSTHGGRLYRTGDLVRQVNPRTLQYQSRLDHQVKIRGLRIELGEIESCLRQHDHVQEAVVIDRDGPAGKYLVGYVVPVAGAADLQDTLKAYLRASLPDYMVPSFFVLLESMPLTPNRKLDRKALPEPDTSANREARLEPRTTLQRQLAGIWAQVLDLPAVGLNDDFFNLGGHSLLATRVIGRIRRELGIEVALKALFESPDLAGFTHQVEQCRSEAAASITPVDRQGQLPLSYAQQRQWFLWQLDTTSGAYNIPVTLRIHGLIDLDALQAAFNALIARHEPLRTTFVQLGGEPHQVLHADMPVQWAVEHGPVDDLHAWTGHEASRPFDLVQGPLMRVRLLQLAEDDHVLVLTLHHIVADGQSMPVLVDELVQFYQGAELPPLAIQYADFAAWQRQWMEAGEQERQLGYWKRQLGGEQPVLELPLDRPRPSMQDTRGAAWPVALDAGLSGSLKALARAQGVTLAQLLLASFQLLLARYSGQSDIRVGMPIANRTRQETERLIGFFVNTQVLKTEFDGELTVSGLLAQVKRTAVEAQAHQDLPFEQLVEALSPARNLGISPLFQALFNHQTEVRGEVRELPGLRVEGMEWGGESAKFDLSLNTFDGEQGIHAGFTYATALFDEATIVRMASHWRNLLVAMAADVGQRVAQLPMLNDEEGSGLIAQWNPVLADYPSQACLHQLIEAQAARHPHATALVFEGQHLSYGELNRRANRIAHHLRQLGVGPDVLVGLAVERSLEMVVGLVAILKAGGAYLPLDPDSPGDRLAYIIDDAGLTLLLAQQHLRGVLSVPPNVQCLALETAGEGCPEHNPVNLTTAANLAYVIYTSGSTGKPKGTLLPHHNVLRLFEATARDFAFDESDVWTLFHSYAFDFSVWEIFGALLYGGRLVIVPRAVTRSPEDFHKLLAAEQVTVLNQTPSAFKQLMPVACASDKGLALRHVVFGGEALEIASLAPWFERFGDQAPRLINMYGITETTVHVTFRPVTLADLGSQAVSPIGRAIDDLSWYVLDGALNPVAPGCTGELHVGRAGLARGYLGRPALTAERFIPDPFAGDGGRLYRTGDLANAGLDGAVEYIGRIDHQVKIRGFRIELGEIAAQLHQHPLVREAAVVDVDGPLGKQLVGYLVPKDTSADPREVLKAHLKTVLPDYMVPAHLVLVERLPLTTNGKLDRKALPAPEVEQQAYVAPVGEIEQQVAAIWADVLKVEQVGRDDNFFSLGGHSLLATQVMARVRSELQIDAPLRALFEAGGLAEFAAVVEQGHADTAPVLTPVDRATSLGLSYAQQRQWFLWQLEPDGTAYNIPSVLHLRGALDLTRLRGAFTRLIDRHEPLRTTFRQEGDRAVQVIHASLPFEVKVDTATDARLWVEAEAKRPFDLLQGPLLRVRLLQLTEDDHVLVLTLHHIVADGQSMPVLVDELVQFYQGVELPPLAIQYADFAAWQRQWMEAGEKARQLSYWTQQLGGEQPVLELPLDRPRQSMQDNRGAALPVALEADLSRSLKALARAQGVTLAQLLLASFQLLLARYSGQSDIRVGMPIANRTRLETERLIGFFVNTQVLKAEFDGELTVSGLLAQVKRTAIEAQAHQDLPFEQLVEALAPARNLGISPLFQAMFNHQTELPSQTPQPKELSVTPFDWTVGSTHFDLSLDTFEGGTGLSASFTYATALFDPGTITRFAQHWCALLQAMVAAPEARVLELPLLSAHEIEQVLPTLDARDTIALEVKPVHLRIEEQAAARPDEVALICEGHHLTYSQLNRRANRLAHQLRHAGVGPEVLVGLSVERGLDMVVGLLAILKAGGAYVPLDPQYPRDRLGYMVEDSGVELLLTQRALREQLQMPAQVRCLYVDDGSDAGFAESNPASLASPDNLAYVMYTSGSTGRPKGVAINHRSLATHTQVTVRFARLTPADRFLQFATLNFDGFVEQLYPALSIGASVVIRGPEIWDSETFYRQLIEQRITHCDLTTAYWFMLVQDFAAVGARPYGELRQVHIGGEAMPPEGIEAWRQAGLGDVALINTYGPTEATVVVTTFDCGPLVHANAALPAAVPIGQTLPGRVIRVLDDQGQTALPRARGELLIGGQLLARGYFQRPAMTAERFIPDPFSVDGARLYRSGDLATYTVEGRLDYAGRLDHQVKIRGLRIELGEIEAHILADVSVREAVVLAVEGALGKQLVAYVVPSALGDDPRLALRSTLRANLPDYMVPGAWILMAALPLSPNGKLDRRALPAPDFAQSHIAYVEPRTALEVDLARIWSQVLEAERVGLEDNFFELGGHSLLATRVVSTLRTEQGLDVPLRLLFEHPTLGEFAQAIETQATSLSDDGLAEIEQLMNEWAEI</sequence>
<dbReference type="InterPro" id="IPR010071">
    <property type="entry name" value="AA_adenyl_dom"/>
</dbReference>
<reference evidence="8 9" key="1">
    <citation type="submission" date="2015-02" db="EMBL/GenBank/DDBJ databases">
        <title>Complete Genome Sequencing of Pseudomonas putida S13.1.2.</title>
        <authorList>
            <person name="Chong T.M."/>
            <person name="Chan K.G."/>
            <person name="Dessaux Y."/>
        </authorList>
    </citation>
    <scope>NUCLEOTIDE SEQUENCE [LARGE SCALE GENOMIC DNA]</scope>
    <source>
        <strain evidence="8 9">S13.1.2</strain>
    </source>
</reference>
<dbReference type="FunFam" id="3.30.559.30:FF:000001">
    <property type="entry name" value="Non-ribosomal peptide synthetase"/>
    <property type="match status" value="1"/>
</dbReference>
<feature type="domain" description="Carrier" evidence="7">
    <location>
        <begin position="3539"/>
        <end position="3614"/>
    </location>
</feature>
<evidence type="ECO:0000313" key="9">
    <source>
        <dbReference type="Proteomes" id="UP000033260"/>
    </source>
</evidence>
<dbReference type="InterPro" id="IPR000873">
    <property type="entry name" value="AMP-dep_synth/lig_dom"/>
</dbReference>
<evidence type="ECO:0000256" key="4">
    <source>
        <dbReference type="ARBA" id="ARBA00022553"/>
    </source>
</evidence>
<evidence type="ECO:0000259" key="7">
    <source>
        <dbReference type="PROSITE" id="PS50075"/>
    </source>
</evidence>
<dbReference type="FunFam" id="3.30.300.30:FF:000010">
    <property type="entry name" value="Enterobactin synthetase component F"/>
    <property type="match status" value="4"/>
</dbReference>
<dbReference type="InterPro" id="IPR010060">
    <property type="entry name" value="NRPS_synth"/>
</dbReference>
<organism evidence="8 9">
    <name type="scientific">Pseudomonas putida S13.1.2</name>
    <dbReference type="NCBI Taxonomy" id="1384061"/>
    <lineage>
        <taxon>Bacteria</taxon>
        <taxon>Pseudomonadati</taxon>
        <taxon>Pseudomonadota</taxon>
        <taxon>Gammaproteobacteria</taxon>
        <taxon>Pseudomonadales</taxon>
        <taxon>Pseudomonadaceae</taxon>
        <taxon>Pseudomonas</taxon>
    </lineage>
</organism>
<dbReference type="InterPro" id="IPR001242">
    <property type="entry name" value="Condensation_dom"/>
</dbReference>
<dbReference type="Gene3D" id="3.30.559.30">
    <property type="entry name" value="Nonribosomal peptide synthetase, condensation domain"/>
    <property type="match status" value="5"/>
</dbReference>
<comment type="cofactor">
    <cofactor evidence="1">
        <name>pantetheine 4'-phosphate</name>
        <dbReference type="ChEBI" id="CHEBI:47942"/>
    </cofactor>
</comment>
<keyword evidence="5" id="KW-0436">Ligase</keyword>
<dbReference type="PROSITE" id="PS50075">
    <property type="entry name" value="CARRIER"/>
    <property type="match status" value="4"/>
</dbReference>
<dbReference type="InterPro" id="IPR036736">
    <property type="entry name" value="ACP-like_sf"/>
</dbReference>
<dbReference type="EMBL" id="CP010979">
    <property type="protein sequence ID" value="AJQ45952.1"/>
    <property type="molecule type" value="Genomic_DNA"/>
</dbReference>
<dbReference type="PROSITE" id="PS00455">
    <property type="entry name" value="AMP_BINDING"/>
    <property type="match status" value="4"/>
</dbReference>
<dbReference type="SUPFAM" id="SSF47336">
    <property type="entry name" value="ACP-like"/>
    <property type="match status" value="4"/>
</dbReference>
<dbReference type="CDD" id="cd17643">
    <property type="entry name" value="A_NRPS_Cytc1-like"/>
    <property type="match status" value="1"/>
</dbReference>
<dbReference type="Gene3D" id="2.30.38.10">
    <property type="entry name" value="Luciferase, Domain 3"/>
    <property type="match status" value="4"/>
</dbReference>
<dbReference type="Gene3D" id="1.10.1200.10">
    <property type="entry name" value="ACP-like"/>
    <property type="match status" value="4"/>
</dbReference>
<dbReference type="CDD" id="cd17646">
    <property type="entry name" value="A_NRPS_AB3403-like"/>
    <property type="match status" value="1"/>
</dbReference>
<dbReference type="SMART" id="SM00823">
    <property type="entry name" value="PKS_PP"/>
    <property type="match status" value="4"/>
</dbReference>
<dbReference type="PANTHER" id="PTHR45398:SF1">
    <property type="entry name" value="ENZYME, PUTATIVE (JCVI)-RELATED"/>
    <property type="match status" value="1"/>
</dbReference>
<dbReference type="CDD" id="cd19534">
    <property type="entry name" value="E_NRPS"/>
    <property type="match status" value="1"/>
</dbReference>
<dbReference type="CDD" id="cd12116">
    <property type="entry name" value="A_NRPS_Ta1_like"/>
    <property type="match status" value="1"/>
</dbReference>
<dbReference type="RefSeq" id="WP_046811289.1">
    <property type="nucleotide sequence ID" value="NZ_CP010979.1"/>
</dbReference>
<evidence type="ECO:0000256" key="1">
    <source>
        <dbReference type="ARBA" id="ARBA00001957"/>
    </source>
</evidence>
<dbReference type="GO" id="GO:0016874">
    <property type="term" value="F:ligase activity"/>
    <property type="evidence" value="ECO:0007669"/>
    <property type="project" value="UniProtKB-KW"/>
</dbReference>
<dbReference type="InterPro" id="IPR020806">
    <property type="entry name" value="PKS_PP-bd"/>
</dbReference>
<dbReference type="SUPFAM" id="SSF52777">
    <property type="entry name" value="CoA-dependent acyltransferases"/>
    <property type="match status" value="10"/>
</dbReference>
<dbReference type="Pfam" id="PF00501">
    <property type="entry name" value="AMP-binding"/>
    <property type="match status" value="4"/>
</dbReference>
<accession>A0AAU8RSJ9</accession>
<dbReference type="PANTHER" id="PTHR45398">
    <property type="match status" value="1"/>
</dbReference>
<evidence type="ECO:0000256" key="3">
    <source>
        <dbReference type="ARBA" id="ARBA00022450"/>
    </source>
</evidence>
<gene>
    <name evidence="8" type="ORF">N805_01320</name>
</gene>
<dbReference type="Proteomes" id="UP000033260">
    <property type="component" value="Chromosome"/>
</dbReference>
<dbReference type="InterPro" id="IPR009081">
    <property type="entry name" value="PP-bd_ACP"/>
</dbReference>
<dbReference type="PROSITE" id="PS00012">
    <property type="entry name" value="PHOSPHOPANTETHEINE"/>
    <property type="match status" value="2"/>
</dbReference>
<dbReference type="Gene3D" id="3.40.50.980">
    <property type="match status" value="8"/>
</dbReference>
<dbReference type="FunFam" id="3.40.50.12780:FF:000012">
    <property type="entry name" value="Non-ribosomal peptide synthetase"/>
    <property type="match status" value="4"/>
</dbReference>